<dbReference type="GO" id="GO:0003723">
    <property type="term" value="F:RNA binding"/>
    <property type="evidence" value="ECO:0007669"/>
    <property type="project" value="UniProtKB-UniRule"/>
</dbReference>
<reference evidence="10" key="1">
    <citation type="submission" date="2021-02" db="EMBL/GenBank/DDBJ databases">
        <authorList>
            <person name="Nowell W R."/>
        </authorList>
    </citation>
    <scope>NUCLEOTIDE SEQUENCE</scope>
</reference>
<comment type="subcellular location">
    <subcellularLocation>
        <location evidence="1">Cytoplasm</location>
    </subcellularLocation>
</comment>
<organism evidence="10 12">
    <name type="scientific">Rotaria sordida</name>
    <dbReference type="NCBI Taxonomy" id="392033"/>
    <lineage>
        <taxon>Eukaryota</taxon>
        <taxon>Metazoa</taxon>
        <taxon>Spiralia</taxon>
        <taxon>Gnathifera</taxon>
        <taxon>Rotifera</taxon>
        <taxon>Eurotatoria</taxon>
        <taxon>Bdelloidea</taxon>
        <taxon>Philodinida</taxon>
        <taxon>Philodinidae</taxon>
        <taxon>Rotaria</taxon>
    </lineage>
</organism>
<evidence type="ECO:0000313" key="10">
    <source>
        <dbReference type="EMBL" id="CAF1390221.1"/>
    </source>
</evidence>
<dbReference type="InterPro" id="IPR038129">
    <property type="entry name" value="Nanos_sf"/>
</dbReference>
<dbReference type="OrthoDB" id="10010129at2759"/>
<dbReference type="EMBL" id="CAJNOO010004682">
    <property type="protein sequence ID" value="CAF1390221.1"/>
    <property type="molecule type" value="Genomic_DNA"/>
</dbReference>
<evidence type="ECO:0000256" key="1">
    <source>
        <dbReference type="ARBA" id="ARBA00004496"/>
    </source>
</evidence>
<dbReference type="Proteomes" id="UP000663882">
    <property type="component" value="Unassembled WGS sequence"/>
</dbReference>
<dbReference type="EMBL" id="CAJOAX010006090">
    <property type="protein sequence ID" value="CAF3970116.1"/>
    <property type="molecule type" value="Genomic_DNA"/>
</dbReference>
<dbReference type="InterPro" id="IPR024161">
    <property type="entry name" value="Znf_nanos-typ"/>
</dbReference>
<evidence type="ECO:0000256" key="6">
    <source>
        <dbReference type="ARBA" id="ARBA00022845"/>
    </source>
</evidence>
<dbReference type="GO" id="GO:0008270">
    <property type="term" value="F:zinc ion binding"/>
    <property type="evidence" value="ECO:0007669"/>
    <property type="project" value="UniProtKB-KW"/>
</dbReference>
<protein>
    <recommendedName>
        <fullName evidence="9">Nanos-type domain-containing protein</fullName>
    </recommendedName>
</protein>
<gene>
    <name evidence="11" type="ORF">OTI717_LOCUS27388</name>
    <name evidence="10" type="ORF">RFH988_LOCUS34312</name>
</gene>
<comment type="similarity">
    <text evidence="8">Belongs to the nanos family.</text>
</comment>
<comment type="caution">
    <text evidence="10">The sequence shown here is derived from an EMBL/GenBank/DDBJ whole genome shotgun (WGS) entry which is preliminary data.</text>
</comment>
<dbReference type="PANTHER" id="PTHR12887">
    <property type="entry name" value="NANOS PROTEIN"/>
    <property type="match status" value="1"/>
</dbReference>
<keyword evidence="6 8" id="KW-0810">Translation regulation</keyword>
<evidence type="ECO:0000256" key="2">
    <source>
        <dbReference type="ARBA" id="ARBA00022490"/>
    </source>
</evidence>
<accession>A0A815K9C3</accession>
<evidence type="ECO:0000256" key="5">
    <source>
        <dbReference type="ARBA" id="ARBA00022833"/>
    </source>
</evidence>
<sequence>MYSPWTTSMPCLFSNNTNLNYRNQQQQQEQQQQQKFNSLYNSNDYLISSLNNLDLSNPFNIVATRSPISSVWSLNNLDYYYYQINEQQEKQEFKNNYFEPLPFINTQNQSIQNNYPQLSQKHAIIKQMIAQKTKQQQQQYYHHHSHYKSCDNLFSSICDRKKRQICRFCKTNGESASVYTSHVLRNIDNEIECPILMAYVCPKCGATGKSAHTIKYCTALSEGERVALPTVKLFKEGRSSSGNMNLFKK</sequence>
<evidence type="ECO:0000256" key="4">
    <source>
        <dbReference type="ARBA" id="ARBA00022771"/>
    </source>
</evidence>
<dbReference type="PROSITE" id="PS51522">
    <property type="entry name" value="ZF_NANOS"/>
    <property type="match status" value="1"/>
</dbReference>
<keyword evidence="4 8" id="KW-0863">Zinc-finger</keyword>
<keyword evidence="5" id="KW-0862">Zinc</keyword>
<evidence type="ECO:0000313" key="12">
    <source>
        <dbReference type="Proteomes" id="UP000663882"/>
    </source>
</evidence>
<keyword evidence="3" id="KW-0479">Metal-binding</keyword>
<name>A0A815K9C3_9BILA</name>
<dbReference type="AlphaFoldDB" id="A0A815K9C3"/>
<keyword evidence="7 8" id="KW-0694">RNA-binding</keyword>
<evidence type="ECO:0000259" key="9">
    <source>
        <dbReference type="PROSITE" id="PS51522"/>
    </source>
</evidence>
<dbReference type="Proteomes" id="UP000663823">
    <property type="component" value="Unassembled WGS sequence"/>
</dbReference>
<dbReference type="GO" id="GO:0005737">
    <property type="term" value="C:cytoplasm"/>
    <property type="evidence" value="ECO:0007669"/>
    <property type="project" value="UniProtKB-SubCell"/>
</dbReference>
<dbReference type="GO" id="GO:0006417">
    <property type="term" value="P:regulation of translation"/>
    <property type="evidence" value="ECO:0007669"/>
    <property type="project" value="UniProtKB-UniRule"/>
</dbReference>
<keyword evidence="2" id="KW-0963">Cytoplasm</keyword>
<evidence type="ECO:0000313" key="11">
    <source>
        <dbReference type="EMBL" id="CAF3970116.1"/>
    </source>
</evidence>
<dbReference type="Gene3D" id="4.10.60.30">
    <property type="entry name" value="Nanos, RNA-binding domain"/>
    <property type="match status" value="1"/>
</dbReference>
<dbReference type="Pfam" id="PF05741">
    <property type="entry name" value="zf-nanos"/>
    <property type="match status" value="1"/>
</dbReference>
<evidence type="ECO:0000256" key="3">
    <source>
        <dbReference type="ARBA" id="ARBA00022723"/>
    </source>
</evidence>
<evidence type="ECO:0000256" key="7">
    <source>
        <dbReference type="ARBA" id="ARBA00022884"/>
    </source>
</evidence>
<proteinExistence type="inferred from homology"/>
<evidence type="ECO:0000256" key="8">
    <source>
        <dbReference type="PROSITE-ProRule" id="PRU00855"/>
    </source>
</evidence>
<feature type="domain" description="Nanos-type" evidence="9">
    <location>
        <begin position="165"/>
        <end position="219"/>
    </location>
</feature>
<dbReference type="InterPro" id="IPR008705">
    <property type="entry name" value="Nanos/Xcar2"/>
</dbReference>